<name>A0A0A9G8X3_ARUDO</name>
<dbReference type="AlphaFoldDB" id="A0A0A9G8X3"/>
<proteinExistence type="predicted"/>
<reference evidence="2" key="2">
    <citation type="journal article" date="2015" name="Data Brief">
        <title>Shoot transcriptome of the giant reed, Arundo donax.</title>
        <authorList>
            <person name="Barrero R.A."/>
            <person name="Guerrero F.D."/>
            <person name="Moolhuijzen P."/>
            <person name="Goolsby J.A."/>
            <person name="Tidwell J."/>
            <person name="Bellgard S.E."/>
            <person name="Bellgard M.I."/>
        </authorList>
    </citation>
    <scope>NUCLEOTIDE SEQUENCE</scope>
    <source>
        <tissue evidence="2">Shoot tissue taken approximately 20 cm above the soil surface</tissue>
    </source>
</reference>
<organism evidence="2">
    <name type="scientific">Arundo donax</name>
    <name type="common">Giant reed</name>
    <name type="synonym">Donax arundinaceus</name>
    <dbReference type="NCBI Taxonomy" id="35708"/>
    <lineage>
        <taxon>Eukaryota</taxon>
        <taxon>Viridiplantae</taxon>
        <taxon>Streptophyta</taxon>
        <taxon>Embryophyta</taxon>
        <taxon>Tracheophyta</taxon>
        <taxon>Spermatophyta</taxon>
        <taxon>Magnoliopsida</taxon>
        <taxon>Liliopsida</taxon>
        <taxon>Poales</taxon>
        <taxon>Poaceae</taxon>
        <taxon>PACMAD clade</taxon>
        <taxon>Arundinoideae</taxon>
        <taxon>Arundineae</taxon>
        <taxon>Arundo</taxon>
    </lineage>
</organism>
<protein>
    <submittedName>
        <fullName evidence="2">Uncharacterized protein</fullName>
    </submittedName>
</protein>
<sequence>MSSSPLSSVLTRIMPAPPACFTAAPFATRALLPRSQSTILPATLSGSSSPCMQSREPQSPAYTTGNIEFRGSPAYRDTPPKTRPSPRTTSAGNSRSMVDAPTVSIHGAMLTAVYSPGPELPAEQETTIPLLIAWKAPMAIESRKKLGAYPLAPTEREMTSTPSATASSMAARMSES</sequence>
<feature type="region of interest" description="Disordered" evidence="1">
    <location>
        <begin position="42"/>
        <end position="99"/>
    </location>
</feature>
<dbReference type="EMBL" id="GBRH01178885">
    <property type="protein sequence ID" value="JAE19011.1"/>
    <property type="molecule type" value="Transcribed_RNA"/>
</dbReference>
<evidence type="ECO:0000256" key="1">
    <source>
        <dbReference type="SAM" id="MobiDB-lite"/>
    </source>
</evidence>
<evidence type="ECO:0000313" key="2">
    <source>
        <dbReference type="EMBL" id="JAE19011.1"/>
    </source>
</evidence>
<feature type="region of interest" description="Disordered" evidence="1">
    <location>
        <begin position="148"/>
        <end position="176"/>
    </location>
</feature>
<feature type="compositionally biased region" description="Polar residues" evidence="1">
    <location>
        <begin position="42"/>
        <end position="66"/>
    </location>
</feature>
<feature type="compositionally biased region" description="Low complexity" evidence="1">
    <location>
        <begin position="159"/>
        <end position="176"/>
    </location>
</feature>
<reference evidence="2" key="1">
    <citation type="submission" date="2014-09" db="EMBL/GenBank/DDBJ databases">
        <authorList>
            <person name="Magalhaes I.L.F."/>
            <person name="Oliveira U."/>
            <person name="Santos F.R."/>
            <person name="Vidigal T.H.D.A."/>
            <person name="Brescovit A.D."/>
            <person name="Santos A.J."/>
        </authorList>
    </citation>
    <scope>NUCLEOTIDE SEQUENCE</scope>
    <source>
        <tissue evidence="2">Shoot tissue taken approximately 20 cm above the soil surface</tissue>
    </source>
</reference>
<accession>A0A0A9G8X3</accession>